<sequence length="99" mass="11350">MVTTLVENKKAQLVVITHEVDPIERVFFLHALCRKLRLLYCIIKRKAILGSWSTPAFTQVNQESKGVPAKLVEAIRTTCKDRYEEIHINGEATSWVKNL</sequence>
<gene>
    <name evidence="4" type="ORF">LTLLF_167025</name>
</gene>
<dbReference type="AlphaFoldDB" id="A0A8J6KRE8"/>
<evidence type="ECO:0000313" key="4">
    <source>
        <dbReference type="EMBL" id="KAH0507803.1"/>
    </source>
</evidence>
<comment type="caution">
    <text evidence="4">The sequence shown here is derived from an EMBL/GenBank/DDBJ whole genome shotgun (WGS) entry which is preliminary data.</text>
</comment>
<organism evidence="4 5">
    <name type="scientific">Microtus ochrogaster</name>
    <name type="common">Prairie vole</name>
    <dbReference type="NCBI Taxonomy" id="79684"/>
    <lineage>
        <taxon>Eukaryota</taxon>
        <taxon>Metazoa</taxon>
        <taxon>Chordata</taxon>
        <taxon>Craniata</taxon>
        <taxon>Vertebrata</taxon>
        <taxon>Euteleostomi</taxon>
        <taxon>Mammalia</taxon>
        <taxon>Eutheria</taxon>
        <taxon>Euarchontoglires</taxon>
        <taxon>Glires</taxon>
        <taxon>Rodentia</taxon>
        <taxon>Myomorpha</taxon>
        <taxon>Muroidea</taxon>
        <taxon>Cricetidae</taxon>
        <taxon>Arvicolinae</taxon>
        <taxon>Microtus</taxon>
    </lineage>
</organism>
<dbReference type="GO" id="GO:0005840">
    <property type="term" value="C:ribosome"/>
    <property type="evidence" value="ECO:0007669"/>
    <property type="project" value="UniProtKB-KW"/>
</dbReference>
<evidence type="ECO:0000313" key="5">
    <source>
        <dbReference type="Proteomes" id="UP000710432"/>
    </source>
</evidence>
<dbReference type="InterPro" id="IPR029064">
    <property type="entry name" value="Ribosomal_eL30-like_sf"/>
</dbReference>
<reference evidence="4" key="1">
    <citation type="submission" date="2020-03" db="EMBL/GenBank/DDBJ databases">
        <title>Studies in the Genomics of Life Span.</title>
        <authorList>
            <person name="Glass D."/>
        </authorList>
    </citation>
    <scope>NUCLEOTIDE SEQUENCE</scope>
    <source>
        <strain evidence="4">LTLLF</strain>
        <tissue evidence="4">Muscle</tissue>
    </source>
</reference>
<dbReference type="GO" id="GO:1990904">
    <property type="term" value="C:ribonucleoprotein complex"/>
    <property type="evidence" value="ECO:0007669"/>
    <property type="project" value="UniProtKB-KW"/>
</dbReference>
<proteinExistence type="inferred from homology"/>
<keyword evidence="4" id="KW-0689">Ribosomal protein</keyword>
<protein>
    <submittedName>
        <fullName evidence="4">60S ribosomal protein L7a</fullName>
    </submittedName>
</protein>
<comment type="similarity">
    <text evidence="1">Belongs to the eukaryotic ribosomal protein eL8 family.</text>
</comment>
<name>A0A8J6KRE8_MICOH</name>
<dbReference type="PRINTS" id="PR00881">
    <property type="entry name" value="L7ARS6FAMILY"/>
</dbReference>
<evidence type="ECO:0000259" key="3">
    <source>
        <dbReference type="Pfam" id="PF01248"/>
    </source>
</evidence>
<dbReference type="EMBL" id="JAATJU010023367">
    <property type="protein sequence ID" value="KAH0507803.1"/>
    <property type="molecule type" value="Genomic_DNA"/>
</dbReference>
<evidence type="ECO:0000256" key="1">
    <source>
        <dbReference type="ARBA" id="ARBA00007337"/>
    </source>
</evidence>
<accession>A0A8J6KRE8</accession>
<keyword evidence="2" id="KW-0687">Ribonucleoprotein</keyword>
<dbReference type="Pfam" id="PF01248">
    <property type="entry name" value="Ribosomal_L7Ae"/>
    <property type="match status" value="1"/>
</dbReference>
<dbReference type="SUPFAM" id="SSF55315">
    <property type="entry name" value="L30e-like"/>
    <property type="match status" value="1"/>
</dbReference>
<dbReference type="InterPro" id="IPR018492">
    <property type="entry name" value="Ribosomal_eL8/Nhp2"/>
</dbReference>
<dbReference type="Gene3D" id="3.30.1330.30">
    <property type="match status" value="1"/>
</dbReference>
<evidence type="ECO:0000256" key="2">
    <source>
        <dbReference type="ARBA" id="ARBA00023274"/>
    </source>
</evidence>
<dbReference type="InterPro" id="IPR004038">
    <property type="entry name" value="Ribosomal_eL8/eL30/eS12/Gad45"/>
</dbReference>
<feature type="domain" description="Ribosomal protein eL8/eL30/eS12/Gadd45" evidence="3">
    <location>
        <begin position="2"/>
        <end position="55"/>
    </location>
</feature>
<dbReference type="Proteomes" id="UP000710432">
    <property type="component" value="Unassembled WGS sequence"/>
</dbReference>